<keyword evidence="1 4" id="KW-0560">Oxidoreductase</keyword>
<dbReference type="GO" id="GO:0033744">
    <property type="term" value="F:L-methionine:thioredoxin-disulfide S-oxidoreductase activity"/>
    <property type="evidence" value="ECO:0007669"/>
    <property type="project" value="RHEA"/>
</dbReference>
<comment type="caution">
    <text evidence="6">The sequence shown here is derived from an EMBL/GenBank/DDBJ whole genome shotgun (WGS) entry which is preliminary data.</text>
</comment>
<evidence type="ECO:0000313" key="7">
    <source>
        <dbReference type="Proteomes" id="UP000176634"/>
    </source>
</evidence>
<proteinExistence type="inferred from homology"/>
<protein>
    <recommendedName>
        <fullName evidence="4">Peptide methionine sulfoxide reductase MsrA</fullName>
        <shortName evidence="4">Protein-methionine-S-oxide reductase</shortName>
        <ecNumber evidence="4">1.8.4.11</ecNumber>
    </recommendedName>
    <alternativeName>
        <fullName evidence="4">Peptide-methionine (S)-S-oxide reductase</fullName>
        <shortName evidence="4">Peptide Met(O) reductase</shortName>
    </alternativeName>
</protein>
<evidence type="ECO:0000256" key="4">
    <source>
        <dbReference type="HAMAP-Rule" id="MF_01401"/>
    </source>
</evidence>
<dbReference type="EMBL" id="MFRA01000001">
    <property type="protein sequence ID" value="OGH93443.1"/>
    <property type="molecule type" value="Genomic_DNA"/>
</dbReference>
<dbReference type="Gene3D" id="3.30.1060.10">
    <property type="entry name" value="Peptide methionine sulphoxide reductase MsrA"/>
    <property type="match status" value="1"/>
</dbReference>
<dbReference type="InterPro" id="IPR036509">
    <property type="entry name" value="Met_Sox_Rdtase_MsrA_sf"/>
</dbReference>
<dbReference type="PANTHER" id="PTHR43774:SF1">
    <property type="entry name" value="PEPTIDE METHIONINE SULFOXIDE REDUCTASE MSRA 2"/>
    <property type="match status" value="1"/>
</dbReference>
<accession>A0A1F6PBU7</accession>
<dbReference type="NCBIfam" id="TIGR00401">
    <property type="entry name" value="msrA"/>
    <property type="match status" value="1"/>
</dbReference>
<feature type="active site" evidence="4">
    <location>
        <position position="10"/>
    </location>
</feature>
<dbReference type="GO" id="GO:0008113">
    <property type="term" value="F:peptide-methionine (S)-S-oxide reductase activity"/>
    <property type="evidence" value="ECO:0007669"/>
    <property type="project" value="UniProtKB-UniRule"/>
</dbReference>
<sequence>METIILGGGCFWCLEAAYSRIKGVESVVSGYAGGSVSNPSYEQVCGGGTGHAEVVKITYNPVQITLEDILHIFFVIHNPTTLNRQGNDIGTQYRSVIFYENETQKEIAEKIIKEINEEKVYDDEVVTELKPVQEFYSAEEYHQKYFAKNPTQAYCQAVIEPKLAKLRQKYSNFYK</sequence>
<reference evidence="6 7" key="1">
    <citation type="journal article" date="2016" name="Nat. Commun.">
        <title>Thousands of microbial genomes shed light on interconnected biogeochemical processes in an aquifer system.</title>
        <authorList>
            <person name="Anantharaman K."/>
            <person name="Brown C.T."/>
            <person name="Hug L.A."/>
            <person name="Sharon I."/>
            <person name="Castelle C.J."/>
            <person name="Probst A.J."/>
            <person name="Thomas B.C."/>
            <person name="Singh A."/>
            <person name="Wilkins M.J."/>
            <person name="Karaoz U."/>
            <person name="Brodie E.L."/>
            <person name="Williams K.H."/>
            <person name="Hubbard S.S."/>
            <person name="Banfield J.F."/>
        </authorList>
    </citation>
    <scope>NUCLEOTIDE SEQUENCE [LARGE SCALE GENOMIC DNA]</scope>
</reference>
<gene>
    <name evidence="4" type="primary">msrA</name>
    <name evidence="6" type="ORF">A2563_02385</name>
</gene>
<comment type="function">
    <text evidence="4">Has an important function as a repair enzyme for proteins that have been inactivated by oxidation. Catalyzes the reversible oxidation-reduction of methionine sulfoxide in proteins to methionine.</text>
</comment>
<evidence type="ECO:0000313" key="6">
    <source>
        <dbReference type="EMBL" id="OGH93443.1"/>
    </source>
</evidence>
<name>A0A1F6PBU7_9BACT</name>
<dbReference type="Pfam" id="PF01625">
    <property type="entry name" value="PMSR"/>
    <property type="match status" value="1"/>
</dbReference>
<comment type="catalytic activity">
    <reaction evidence="2 4">
        <text>L-methionyl-[protein] + [thioredoxin]-disulfide + H2O = L-methionyl-(S)-S-oxide-[protein] + [thioredoxin]-dithiol</text>
        <dbReference type="Rhea" id="RHEA:14217"/>
        <dbReference type="Rhea" id="RHEA-COMP:10698"/>
        <dbReference type="Rhea" id="RHEA-COMP:10700"/>
        <dbReference type="Rhea" id="RHEA-COMP:12313"/>
        <dbReference type="Rhea" id="RHEA-COMP:12315"/>
        <dbReference type="ChEBI" id="CHEBI:15377"/>
        <dbReference type="ChEBI" id="CHEBI:16044"/>
        <dbReference type="ChEBI" id="CHEBI:29950"/>
        <dbReference type="ChEBI" id="CHEBI:44120"/>
        <dbReference type="ChEBI" id="CHEBI:50058"/>
        <dbReference type="EC" id="1.8.4.11"/>
    </reaction>
</comment>
<comment type="catalytic activity">
    <reaction evidence="3 4">
        <text>[thioredoxin]-disulfide + L-methionine + H2O = L-methionine (S)-S-oxide + [thioredoxin]-dithiol</text>
        <dbReference type="Rhea" id="RHEA:19993"/>
        <dbReference type="Rhea" id="RHEA-COMP:10698"/>
        <dbReference type="Rhea" id="RHEA-COMP:10700"/>
        <dbReference type="ChEBI" id="CHEBI:15377"/>
        <dbReference type="ChEBI" id="CHEBI:29950"/>
        <dbReference type="ChEBI" id="CHEBI:50058"/>
        <dbReference type="ChEBI" id="CHEBI:57844"/>
        <dbReference type="ChEBI" id="CHEBI:58772"/>
        <dbReference type="EC" id="1.8.4.11"/>
    </reaction>
</comment>
<dbReference type="EC" id="1.8.4.11" evidence="4"/>
<dbReference type="Proteomes" id="UP000176634">
    <property type="component" value="Unassembled WGS sequence"/>
</dbReference>
<comment type="similarity">
    <text evidence="4">Belongs to the MsrA Met sulfoxide reductase family.</text>
</comment>
<organism evidence="6 7">
    <name type="scientific">Candidatus Magasanikbacteria bacterium RIFOXYD1_FULL_40_23</name>
    <dbReference type="NCBI Taxonomy" id="1798705"/>
    <lineage>
        <taxon>Bacteria</taxon>
        <taxon>Candidatus Magasanikiibacteriota</taxon>
    </lineage>
</organism>
<dbReference type="HAMAP" id="MF_01401">
    <property type="entry name" value="MsrA"/>
    <property type="match status" value="1"/>
</dbReference>
<evidence type="ECO:0000256" key="1">
    <source>
        <dbReference type="ARBA" id="ARBA00023002"/>
    </source>
</evidence>
<evidence type="ECO:0000259" key="5">
    <source>
        <dbReference type="Pfam" id="PF01625"/>
    </source>
</evidence>
<dbReference type="PANTHER" id="PTHR43774">
    <property type="entry name" value="PEPTIDE METHIONINE SULFOXIDE REDUCTASE"/>
    <property type="match status" value="1"/>
</dbReference>
<dbReference type="STRING" id="1798705.A2563_02385"/>
<evidence type="ECO:0000256" key="2">
    <source>
        <dbReference type="ARBA" id="ARBA00047806"/>
    </source>
</evidence>
<dbReference type="SUPFAM" id="SSF55068">
    <property type="entry name" value="Peptide methionine sulfoxide reductase"/>
    <property type="match status" value="1"/>
</dbReference>
<feature type="domain" description="Peptide methionine sulphoxide reductase MsrA" evidence="5">
    <location>
        <begin position="3"/>
        <end position="156"/>
    </location>
</feature>
<evidence type="ECO:0000256" key="3">
    <source>
        <dbReference type="ARBA" id="ARBA00048782"/>
    </source>
</evidence>
<dbReference type="AlphaFoldDB" id="A0A1F6PBU7"/>
<dbReference type="InterPro" id="IPR002569">
    <property type="entry name" value="Met_Sox_Rdtase_MsrA_dom"/>
</dbReference>